<accession>A0A9D4MVA6</accession>
<evidence type="ECO:0000313" key="1">
    <source>
        <dbReference type="EMBL" id="KAH3882499.1"/>
    </source>
</evidence>
<organism evidence="1 2">
    <name type="scientific">Dreissena polymorpha</name>
    <name type="common">Zebra mussel</name>
    <name type="synonym">Mytilus polymorpha</name>
    <dbReference type="NCBI Taxonomy" id="45954"/>
    <lineage>
        <taxon>Eukaryota</taxon>
        <taxon>Metazoa</taxon>
        <taxon>Spiralia</taxon>
        <taxon>Lophotrochozoa</taxon>
        <taxon>Mollusca</taxon>
        <taxon>Bivalvia</taxon>
        <taxon>Autobranchia</taxon>
        <taxon>Heteroconchia</taxon>
        <taxon>Euheterodonta</taxon>
        <taxon>Imparidentia</taxon>
        <taxon>Neoheterodontei</taxon>
        <taxon>Myida</taxon>
        <taxon>Dreissenoidea</taxon>
        <taxon>Dreissenidae</taxon>
        <taxon>Dreissena</taxon>
    </lineage>
</organism>
<evidence type="ECO:0000313" key="2">
    <source>
        <dbReference type="Proteomes" id="UP000828390"/>
    </source>
</evidence>
<dbReference type="AlphaFoldDB" id="A0A9D4MVA6"/>
<reference evidence="1" key="1">
    <citation type="journal article" date="2019" name="bioRxiv">
        <title>The Genome of the Zebra Mussel, Dreissena polymorpha: A Resource for Invasive Species Research.</title>
        <authorList>
            <person name="McCartney M.A."/>
            <person name="Auch B."/>
            <person name="Kono T."/>
            <person name="Mallez S."/>
            <person name="Zhang Y."/>
            <person name="Obille A."/>
            <person name="Becker A."/>
            <person name="Abrahante J.E."/>
            <person name="Garbe J."/>
            <person name="Badalamenti J.P."/>
            <person name="Herman A."/>
            <person name="Mangelson H."/>
            <person name="Liachko I."/>
            <person name="Sullivan S."/>
            <person name="Sone E.D."/>
            <person name="Koren S."/>
            <person name="Silverstein K.A.T."/>
            <person name="Beckman K.B."/>
            <person name="Gohl D.M."/>
        </authorList>
    </citation>
    <scope>NUCLEOTIDE SEQUENCE</scope>
    <source>
        <strain evidence="1">Duluth1</strain>
        <tissue evidence="1">Whole animal</tissue>
    </source>
</reference>
<sequence length="55" mass="6045">MPTGLLGNPVWTMLTEFPWLDDSSMAAFPKLDNFSGTIPTGFLGNPVRTMPTEFP</sequence>
<gene>
    <name evidence="1" type="ORF">DPMN_006439</name>
</gene>
<reference evidence="1" key="2">
    <citation type="submission" date="2020-11" db="EMBL/GenBank/DDBJ databases">
        <authorList>
            <person name="McCartney M.A."/>
            <person name="Auch B."/>
            <person name="Kono T."/>
            <person name="Mallez S."/>
            <person name="Becker A."/>
            <person name="Gohl D.M."/>
            <person name="Silverstein K.A.T."/>
            <person name="Koren S."/>
            <person name="Bechman K.B."/>
            <person name="Herman A."/>
            <person name="Abrahante J.E."/>
            <person name="Garbe J."/>
        </authorList>
    </citation>
    <scope>NUCLEOTIDE SEQUENCE</scope>
    <source>
        <strain evidence="1">Duluth1</strain>
        <tissue evidence="1">Whole animal</tissue>
    </source>
</reference>
<name>A0A9D4MVA6_DREPO</name>
<keyword evidence="2" id="KW-1185">Reference proteome</keyword>
<comment type="caution">
    <text evidence="1">The sequence shown here is derived from an EMBL/GenBank/DDBJ whole genome shotgun (WGS) entry which is preliminary data.</text>
</comment>
<dbReference type="Proteomes" id="UP000828390">
    <property type="component" value="Unassembled WGS sequence"/>
</dbReference>
<proteinExistence type="predicted"/>
<dbReference type="EMBL" id="JAIWYP010000001">
    <property type="protein sequence ID" value="KAH3882499.1"/>
    <property type="molecule type" value="Genomic_DNA"/>
</dbReference>
<protein>
    <submittedName>
        <fullName evidence="1">Uncharacterized protein</fullName>
    </submittedName>
</protein>